<keyword evidence="3" id="KW-1003">Cell membrane</keyword>
<evidence type="ECO:0000256" key="7">
    <source>
        <dbReference type="SAM" id="MobiDB-lite"/>
    </source>
</evidence>
<name>A8H724_SHEPA</name>
<proteinExistence type="inferred from homology"/>
<evidence type="ECO:0000313" key="9">
    <source>
        <dbReference type="Proteomes" id="UP000002608"/>
    </source>
</evidence>
<feature type="region of interest" description="Disordered" evidence="7">
    <location>
        <begin position="275"/>
        <end position="370"/>
    </location>
</feature>
<evidence type="ECO:0000256" key="5">
    <source>
        <dbReference type="ARBA" id="ARBA00022989"/>
    </source>
</evidence>
<comment type="subcellular location">
    <subcellularLocation>
        <location evidence="1">Cell membrane</location>
    </subcellularLocation>
</comment>
<feature type="compositionally biased region" description="Basic and acidic residues" evidence="7">
    <location>
        <begin position="358"/>
        <end position="370"/>
    </location>
</feature>
<keyword evidence="5" id="KW-1133">Transmembrane helix</keyword>
<gene>
    <name evidence="8" type="ordered locus">Spea_3044</name>
</gene>
<feature type="compositionally biased region" description="Basic residues" evidence="7">
    <location>
        <begin position="312"/>
        <end position="324"/>
    </location>
</feature>
<comment type="similarity">
    <text evidence="2">Belongs to the Smp family.</text>
</comment>
<keyword evidence="4" id="KW-0812">Transmembrane</keyword>
<keyword evidence="9" id="KW-1185">Reference proteome</keyword>
<protein>
    <submittedName>
        <fullName evidence="8">Membrane protein</fullName>
    </submittedName>
</protein>
<dbReference type="RefSeq" id="WP_012156265.1">
    <property type="nucleotide sequence ID" value="NC_009901.1"/>
</dbReference>
<accession>A8H724</accession>
<dbReference type="AlphaFoldDB" id="A8H724"/>
<dbReference type="OrthoDB" id="6271999at2"/>
<dbReference type="HOGENOM" id="CLU_043143_0_0_6"/>
<organism evidence="8 9">
    <name type="scientific">Shewanella pealeana (strain ATCC 700345 / ANG-SQ1)</name>
    <dbReference type="NCBI Taxonomy" id="398579"/>
    <lineage>
        <taxon>Bacteria</taxon>
        <taxon>Pseudomonadati</taxon>
        <taxon>Pseudomonadota</taxon>
        <taxon>Gammaproteobacteria</taxon>
        <taxon>Alteromonadales</taxon>
        <taxon>Shewanellaceae</taxon>
        <taxon>Shewanella</taxon>
    </lineage>
</organism>
<sequence>MFYLKGLKKSHRISRLLQIMVAIALFIGLDQLWETSLLQGQQLLKSQTEKMARLLVQQTAYGAAPALQLENDEQLQWLAQALVLDPKVMSASIFSEDGVRLSFAQSVIDEELEPNSEELTSILEQYPPYVEAVSQDGKNLGYVEVRLEPKYFFNEIKEAHQINMEQQQMMLLIAGLIGMLLSRALSFKRADFDRRKARVKLRRLLAKKNEKAEAKAAKKQAVKQSSTVKSEADTSQAEEVKTATDSAPKASSATVNGSIPAMEASAVVASNLANIDTKGPVPEKPAAKPRAKAKAKPKVSTLKAEASTKPVAKPRAKPKAKAKPKTSDETKPSVKPKAPVKPKVKAVPESTATQKVQPKAESKADPKDED</sequence>
<dbReference type="eggNOG" id="COG3726">
    <property type="taxonomic scope" value="Bacteria"/>
</dbReference>
<dbReference type="GO" id="GO:0005886">
    <property type="term" value="C:plasma membrane"/>
    <property type="evidence" value="ECO:0007669"/>
    <property type="project" value="UniProtKB-SubCell"/>
</dbReference>
<evidence type="ECO:0000256" key="6">
    <source>
        <dbReference type="ARBA" id="ARBA00023136"/>
    </source>
</evidence>
<evidence type="ECO:0000256" key="1">
    <source>
        <dbReference type="ARBA" id="ARBA00004236"/>
    </source>
</evidence>
<evidence type="ECO:0000256" key="4">
    <source>
        <dbReference type="ARBA" id="ARBA00022692"/>
    </source>
</evidence>
<dbReference type="STRING" id="398579.Spea_3044"/>
<dbReference type="EMBL" id="CP000851">
    <property type="protein sequence ID" value="ABV88361.1"/>
    <property type="molecule type" value="Genomic_DNA"/>
</dbReference>
<feature type="compositionally biased region" description="Basic residues" evidence="7">
    <location>
        <begin position="287"/>
        <end position="297"/>
    </location>
</feature>
<evidence type="ECO:0000256" key="2">
    <source>
        <dbReference type="ARBA" id="ARBA00005362"/>
    </source>
</evidence>
<dbReference type="KEGG" id="spl:Spea_3044"/>
<evidence type="ECO:0000256" key="3">
    <source>
        <dbReference type="ARBA" id="ARBA00022475"/>
    </source>
</evidence>
<evidence type="ECO:0000313" key="8">
    <source>
        <dbReference type="EMBL" id="ABV88361.1"/>
    </source>
</evidence>
<feature type="region of interest" description="Disordered" evidence="7">
    <location>
        <begin position="210"/>
        <end position="255"/>
    </location>
</feature>
<feature type="compositionally biased region" description="Polar residues" evidence="7">
    <location>
        <begin position="225"/>
        <end position="255"/>
    </location>
</feature>
<dbReference type="InterPro" id="IPR019305">
    <property type="entry name" value="Uncharacterised_Smp"/>
</dbReference>
<dbReference type="Pfam" id="PF10144">
    <property type="entry name" value="SMP_2"/>
    <property type="match status" value="1"/>
</dbReference>
<reference evidence="8 9" key="1">
    <citation type="submission" date="2007-10" db="EMBL/GenBank/DDBJ databases">
        <title>Complete sequence of Shewanella pealeana ATCC 700345.</title>
        <authorList>
            <consortium name="US DOE Joint Genome Institute"/>
            <person name="Copeland A."/>
            <person name="Lucas S."/>
            <person name="Lapidus A."/>
            <person name="Barry K."/>
            <person name="Glavina del Rio T."/>
            <person name="Dalin E."/>
            <person name="Tice H."/>
            <person name="Pitluck S."/>
            <person name="Chertkov O."/>
            <person name="Brettin T."/>
            <person name="Bruce D."/>
            <person name="Detter J.C."/>
            <person name="Han C."/>
            <person name="Schmutz J."/>
            <person name="Larimer F."/>
            <person name="Land M."/>
            <person name="Hauser L."/>
            <person name="Kyrpides N."/>
            <person name="Kim E."/>
            <person name="Zhao J.-S.Z."/>
            <person name="Manno D."/>
            <person name="Hawari J."/>
            <person name="Richardson P."/>
        </authorList>
    </citation>
    <scope>NUCLEOTIDE SEQUENCE [LARGE SCALE GENOMIC DNA]</scope>
    <source>
        <strain evidence="9">ATCC 700345 / ANG-SQ1</strain>
    </source>
</reference>
<dbReference type="Proteomes" id="UP000002608">
    <property type="component" value="Chromosome"/>
</dbReference>
<keyword evidence="6" id="KW-0472">Membrane</keyword>